<feature type="region of interest" description="Disordered" evidence="1">
    <location>
        <begin position="1"/>
        <end position="36"/>
    </location>
</feature>
<sequence length="133" mass="14654">MSSLPNTDQHPDSELRETRNLSEVPQYESLDDVGMGSVDTDMAYPLMGLDLWQDIGEGTLVGNNGMIQGDGSTSFDMPSKYSGTFDGAMLKNQPANECFHPDFMTSDISSIICFPFGFRRALVLKNIQMMTLA</sequence>
<evidence type="ECO:0000313" key="2">
    <source>
        <dbReference type="EMBL" id="KAG1366343.1"/>
    </source>
</evidence>
<dbReference type="AlphaFoldDB" id="A0A8K0ISW0"/>
<name>A0A8K0ISW0_COCNU</name>
<comment type="caution">
    <text evidence="2">The sequence shown here is derived from an EMBL/GenBank/DDBJ whole genome shotgun (WGS) entry which is preliminary data.</text>
</comment>
<keyword evidence="3" id="KW-1185">Reference proteome</keyword>
<accession>A0A8K0ISW0</accession>
<evidence type="ECO:0000256" key="1">
    <source>
        <dbReference type="SAM" id="MobiDB-lite"/>
    </source>
</evidence>
<proteinExistence type="predicted"/>
<dbReference type="Proteomes" id="UP000797356">
    <property type="component" value="Chromosome 13"/>
</dbReference>
<organism evidence="2 3">
    <name type="scientific">Cocos nucifera</name>
    <name type="common">Coconut palm</name>
    <dbReference type="NCBI Taxonomy" id="13894"/>
    <lineage>
        <taxon>Eukaryota</taxon>
        <taxon>Viridiplantae</taxon>
        <taxon>Streptophyta</taxon>
        <taxon>Embryophyta</taxon>
        <taxon>Tracheophyta</taxon>
        <taxon>Spermatophyta</taxon>
        <taxon>Magnoliopsida</taxon>
        <taxon>Liliopsida</taxon>
        <taxon>Arecaceae</taxon>
        <taxon>Arecoideae</taxon>
        <taxon>Cocoseae</taxon>
        <taxon>Attaleinae</taxon>
        <taxon>Cocos</taxon>
    </lineage>
</organism>
<dbReference type="EMBL" id="CM017884">
    <property type="protein sequence ID" value="KAG1366343.1"/>
    <property type="molecule type" value="Genomic_DNA"/>
</dbReference>
<reference evidence="2" key="2">
    <citation type="submission" date="2019-07" db="EMBL/GenBank/DDBJ databases">
        <authorList>
            <person name="Yang Y."/>
            <person name="Bocs S."/>
            <person name="Baudouin L."/>
        </authorList>
    </citation>
    <scope>NUCLEOTIDE SEQUENCE</scope>
    <source>
        <tissue evidence="2">Spear leaf of Hainan Tall coconut</tissue>
    </source>
</reference>
<evidence type="ECO:0000313" key="3">
    <source>
        <dbReference type="Proteomes" id="UP000797356"/>
    </source>
</evidence>
<gene>
    <name evidence="2" type="ORF">COCNU_13G001330</name>
</gene>
<reference evidence="2" key="1">
    <citation type="journal article" date="2017" name="Gigascience">
        <title>The genome draft of coconut (Cocos nucifera).</title>
        <authorList>
            <person name="Xiao Y."/>
            <person name="Xu P."/>
            <person name="Fan H."/>
            <person name="Baudouin L."/>
            <person name="Xia W."/>
            <person name="Bocs S."/>
            <person name="Xu J."/>
            <person name="Li Q."/>
            <person name="Guo A."/>
            <person name="Zhou L."/>
            <person name="Li J."/>
            <person name="Wu Y."/>
            <person name="Ma Z."/>
            <person name="Armero A."/>
            <person name="Issali A.E."/>
            <person name="Liu N."/>
            <person name="Peng M."/>
            <person name="Yang Y."/>
        </authorList>
    </citation>
    <scope>NUCLEOTIDE SEQUENCE</scope>
    <source>
        <tissue evidence="2">Spear leaf of Hainan Tall coconut</tissue>
    </source>
</reference>
<protein>
    <submittedName>
        <fullName evidence="2">Putative anthocyanin regulatory C1 protein-like</fullName>
    </submittedName>
</protein>
<feature type="compositionally biased region" description="Basic and acidic residues" evidence="1">
    <location>
        <begin position="9"/>
        <end position="20"/>
    </location>
</feature>